<organism evidence="2 3">
    <name type="scientific">Methyloversatilis universalis (strain ATCC BAA-1314 / DSM 25237 / JCM 13912 / CCUG 52030 / FAM5)</name>
    <dbReference type="NCBI Taxonomy" id="1000565"/>
    <lineage>
        <taxon>Bacteria</taxon>
        <taxon>Pseudomonadati</taxon>
        <taxon>Pseudomonadota</taxon>
        <taxon>Betaproteobacteria</taxon>
        <taxon>Nitrosomonadales</taxon>
        <taxon>Sterolibacteriaceae</taxon>
        <taxon>Methyloversatilis</taxon>
    </lineage>
</organism>
<dbReference type="EMBL" id="AFHG01000057">
    <property type="protein sequence ID" value="EGK70536.1"/>
    <property type="molecule type" value="Genomic_DNA"/>
</dbReference>
<feature type="domain" description="Cupin fold metalloprotein WbuC cupin" evidence="1">
    <location>
        <begin position="8"/>
        <end position="91"/>
    </location>
</feature>
<evidence type="ECO:0000313" key="3">
    <source>
        <dbReference type="Proteomes" id="UP000005019"/>
    </source>
</evidence>
<dbReference type="RefSeq" id="WP_008063867.1">
    <property type="nucleotide sequence ID" value="NZ_AFHG01000057.1"/>
</dbReference>
<protein>
    <recommendedName>
        <fullName evidence="1">Cupin fold metalloprotein WbuC cupin domain-containing protein</fullName>
    </recommendedName>
</protein>
<dbReference type="InterPro" id="IPR046058">
    <property type="entry name" value="WbuC_cupin"/>
</dbReference>
<dbReference type="AlphaFoldDB" id="F5RG48"/>
<dbReference type="Pfam" id="PF19480">
    <property type="entry name" value="DUF6016"/>
    <property type="match status" value="1"/>
</dbReference>
<sequence length="159" mass="17722">MSDTTRWLDHTLLDTVAARAAASPRLRMNHNFHPSDEHPAHRLLNAIEPGSYVRPHRHLDPLKDETILCVRGRLGCILFADDGSVQHTRVLAPDSDCFGIDIGHGQFHSLVALEPGSVMFEAKAGPYRPLTEAELAPWAPVDGEDAQRWLEWTTGLFAR</sequence>
<dbReference type="SUPFAM" id="SSF51182">
    <property type="entry name" value="RmlC-like cupins"/>
    <property type="match status" value="1"/>
</dbReference>
<dbReference type="STRING" id="1000565.METUNv1_03443"/>
<dbReference type="InterPro" id="IPR011051">
    <property type="entry name" value="RmlC_Cupin_sf"/>
</dbReference>
<dbReference type="eggNOG" id="COG0662">
    <property type="taxonomic scope" value="Bacteria"/>
</dbReference>
<dbReference type="CDD" id="cd07005">
    <property type="entry name" value="cupin_WbuC-like"/>
    <property type="match status" value="1"/>
</dbReference>
<proteinExistence type="predicted"/>
<dbReference type="InterPro" id="IPR027565">
    <property type="entry name" value="Cupin_WbuC"/>
</dbReference>
<evidence type="ECO:0000313" key="2">
    <source>
        <dbReference type="EMBL" id="EGK70536.1"/>
    </source>
</evidence>
<evidence type="ECO:0000259" key="1">
    <source>
        <dbReference type="Pfam" id="PF19480"/>
    </source>
</evidence>
<reference evidence="2 3" key="1">
    <citation type="journal article" date="2011" name="J. Bacteriol.">
        <title>Genome sequence of Methyloversatilis universalis FAM5T, a methylotrophic representative of the order Rhodocyclales.</title>
        <authorList>
            <person name="Kittichotirat W."/>
            <person name="Good N.M."/>
            <person name="Hall R."/>
            <person name="Bringel F."/>
            <person name="Lajus A."/>
            <person name="Medigue C."/>
            <person name="Smalley N.E."/>
            <person name="Beck D."/>
            <person name="Bumgarner R."/>
            <person name="Vuilleumier S."/>
            <person name="Kalyuzhnaya M.G."/>
        </authorList>
    </citation>
    <scope>NUCLEOTIDE SEQUENCE [LARGE SCALE GENOMIC DNA]</scope>
    <source>
        <strain evidence="3">ATCC BAA-1314 / JCM 13912 / FAM5</strain>
    </source>
</reference>
<keyword evidence="3" id="KW-1185">Reference proteome</keyword>
<gene>
    <name evidence="2" type="ORF">METUNv1_03443</name>
</gene>
<comment type="caution">
    <text evidence="2">The sequence shown here is derived from an EMBL/GenBank/DDBJ whole genome shotgun (WGS) entry which is preliminary data.</text>
</comment>
<name>F5RG48_METUF</name>
<dbReference type="OrthoDB" id="981227at2"/>
<dbReference type="NCBIfam" id="TIGR04366">
    <property type="entry name" value="cupin_WbuC"/>
    <property type="match status" value="1"/>
</dbReference>
<dbReference type="Proteomes" id="UP000005019">
    <property type="component" value="Unassembled WGS sequence"/>
</dbReference>
<accession>F5RG48</accession>